<protein>
    <submittedName>
        <fullName evidence="1">Uncharacterized protein</fullName>
    </submittedName>
</protein>
<name>A0A6V7UDV9_MELEN</name>
<evidence type="ECO:0000313" key="2">
    <source>
        <dbReference type="Proteomes" id="UP000580250"/>
    </source>
</evidence>
<organism evidence="1 2">
    <name type="scientific">Meloidogyne enterolobii</name>
    <name type="common">Root-knot nematode worm</name>
    <name type="synonym">Meloidogyne mayaguensis</name>
    <dbReference type="NCBI Taxonomy" id="390850"/>
    <lineage>
        <taxon>Eukaryota</taxon>
        <taxon>Metazoa</taxon>
        <taxon>Ecdysozoa</taxon>
        <taxon>Nematoda</taxon>
        <taxon>Chromadorea</taxon>
        <taxon>Rhabditida</taxon>
        <taxon>Tylenchina</taxon>
        <taxon>Tylenchomorpha</taxon>
        <taxon>Tylenchoidea</taxon>
        <taxon>Meloidogynidae</taxon>
        <taxon>Meloidogyninae</taxon>
        <taxon>Meloidogyne</taxon>
    </lineage>
</organism>
<gene>
    <name evidence="1" type="ORF">MENT_LOCUS11395</name>
</gene>
<dbReference type="EMBL" id="CAJEWN010000055">
    <property type="protein sequence ID" value="CAD2154172.1"/>
    <property type="molecule type" value="Genomic_DNA"/>
</dbReference>
<sequence>MQQMTDLNRNWSIRTCAHMKRMQRTKEGCLEPISLKVGGCRSSTFLVKY</sequence>
<reference evidence="1 2" key="1">
    <citation type="submission" date="2020-08" db="EMBL/GenBank/DDBJ databases">
        <authorList>
            <person name="Koutsovoulos G."/>
            <person name="Danchin GJ E."/>
        </authorList>
    </citation>
    <scope>NUCLEOTIDE SEQUENCE [LARGE SCALE GENOMIC DNA]</scope>
</reference>
<comment type="caution">
    <text evidence="1">The sequence shown here is derived from an EMBL/GenBank/DDBJ whole genome shotgun (WGS) entry which is preliminary data.</text>
</comment>
<dbReference type="Proteomes" id="UP000580250">
    <property type="component" value="Unassembled WGS sequence"/>
</dbReference>
<dbReference type="AlphaFoldDB" id="A0A6V7UDV9"/>
<accession>A0A6V7UDV9</accession>
<evidence type="ECO:0000313" key="1">
    <source>
        <dbReference type="EMBL" id="CAD2154172.1"/>
    </source>
</evidence>
<proteinExistence type="predicted"/>